<comment type="similarity">
    <text evidence="2">Belongs to the bacterial solute-binding protein 1 family.</text>
</comment>
<dbReference type="GO" id="GO:0042597">
    <property type="term" value="C:periplasmic space"/>
    <property type="evidence" value="ECO:0007669"/>
    <property type="project" value="UniProtKB-SubCell"/>
</dbReference>
<keyword evidence="5" id="KW-0574">Periplasm</keyword>
<keyword evidence="3" id="KW-0813">Transport</keyword>
<accession>A0A512C1T7</accession>
<evidence type="ECO:0000256" key="4">
    <source>
        <dbReference type="ARBA" id="ARBA00022729"/>
    </source>
</evidence>
<protein>
    <submittedName>
        <fullName evidence="6">ABC transporter substrate-binding protein</fullName>
    </submittedName>
</protein>
<dbReference type="Proteomes" id="UP000321085">
    <property type="component" value="Unassembled WGS sequence"/>
</dbReference>
<name>A0A512C1T7_9HYPH</name>
<organism evidence="6 7">
    <name type="scientific">Microvirga aerophila</name>
    <dbReference type="NCBI Taxonomy" id="670291"/>
    <lineage>
        <taxon>Bacteria</taxon>
        <taxon>Pseudomonadati</taxon>
        <taxon>Pseudomonadota</taxon>
        <taxon>Alphaproteobacteria</taxon>
        <taxon>Hyphomicrobiales</taxon>
        <taxon>Methylobacteriaceae</taxon>
        <taxon>Microvirga</taxon>
    </lineage>
</organism>
<reference evidence="6 7" key="1">
    <citation type="submission" date="2019-07" db="EMBL/GenBank/DDBJ databases">
        <title>Whole genome shotgun sequence of Microvirga aerophila NBRC 106136.</title>
        <authorList>
            <person name="Hosoyama A."/>
            <person name="Uohara A."/>
            <person name="Ohji S."/>
            <person name="Ichikawa N."/>
        </authorList>
    </citation>
    <scope>NUCLEOTIDE SEQUENCE [LARGE SCALE GENOMIC DNA]</scope>
    <source>
        <strain evidence="6 7">NBRC 106136</strain>
    </source>
</reference>
<dbReference type="Pfam" id="PF01547">
    <property type="entry name" value="SBP_bac_1"/>
    <property type="match status" value="1"/>
</dbReference>
<dbReference type="InterPro" id="IPR050490">
    <property type="entry name" value="Bact_solute-bd_prot1"/>
</dbReference>
<dbReference type="AlphaFoldDB" id="A0A512C1T7"/>
<evidence type="ECO:0000256" key="1">
    <source>
        <dbReference type="ARBA" id="ARBA00004418"/>
    </source>
</evidence>
<gene>
    <name evidence="6" type="ORF">MAE02_58760</name>
</gene>
<dbReference type="InterPro" id="IPR006059">
    <property type="entry name" value="SBP"/>
</dbReference>
<dbReference type="Gene3D" id="3.40.190.10">
    <property type="entry name" value="Periplasmic binding protein-like II"/>
    <property type="match status" value="1"/>
</dbReference>
<comment type="subcellular location">
    <subcellularLocation>
        <location evidence="1">Periplasm</location>
    </subcellularLocation>
</comment>
<keyword evidence="7" id="KW-1185">Reference proteome</keyword>
<proteinExistence type="inferred from homology"/>
<dbReference type="EMBL" id="BJYU01000162">
    <property type="protein sequence ID" value="GEO18180.1"/>
    <property type="molecule type" value="Genomic_DNA"/>
</dbReference>
<evidence type="ECO:0000256" key="2">
    <source>
        <dbReference type="ARBA" id="ARBA00008520"/>
    </source>
</evidence>
<dbReference type="PANTHER" id="PTHR43649:SF34">
    <property type="entry name" value="ABC TRANSPORTER PERIPLASMIC-BINDING PROTEIN YCJN-RELATED"/>
    <property type="match status" value="1"/>
</dbReference>
<evidence type="ECO:0000313" key="6">
    <source>
        <dbReference type="EMBL" id="GEO18180.1"/>
    </source>
</evidence>
<evidence type="ECO:0000313" key="7">
    <source>
        <dbReference type="Proteomes" id="UP000321085"/>
    </source>
</evidence>
<comment type="caution">
    <text evidence="6">The sequence shown here is derived from an EMBL/GenBank/DDBJ whole genome shotgun (WGS) entry which is preliminary data.</text>
</comment>
<evidence type="ECO:0000256" key="3">
    <source>
        <dbReference type="ARBA" id="ARBA00022448"/>
    </source>
</evidence>
<sequence>MLKKDSKGFSRRGMLIGAIALGTLASGSAWSQNSKYAGTTVRFLASRNVHQTAIADRMAEIAKSWGINFQVRFVTTDQLEKKVVVDYTGGAETWDLVYTGGVQRMFDWADGGIVKEMTPFVKEHGDPKLWDWEGLTESARKAVSHGDKILGLAVATSDQTLAYRRDLFENPDEKAAFKAKYGYDLVPPDTYKQFRDVAEFFTRKKGEKLAGVTLDQDVYGTAYSNKKGTFLWHDYENVLLAFGVDLYDPKTGKVGLTSPESVEAANYYKSLVPFQPESHINMSSGEVSTMFANGQLAMYIEYFDRVVSTVAKDAKIKPDQIGYVFPPTQEGNPKGRVHAFRSGPAVIAIFGRATNAEAAFKLLEAAASTESQIEMARKHPGYMPTRKTALEKLIADQPEVDYLRRVSTSKIDALTDAEIMPYPLILKASEIGDAISEAAAAILIGAPVESELAKAQAKVEKEAKSLNK</sequence>
<dbReference type="PANTHER" id="PTHR43649">
    <property type="entry name" value="ARABINOSE-BINDING PROTEIN-RELATED"/>
    <property type="match status" value="1"/>
</dbReference>
<evidence type="ECO:0000256" key="5">
    <source>
        <dbReference type="ARBA" id="ARBA00022764"/>
    </source>
</evidence>
<dbReference type="SUPFAM" id="SSF53850">
    <property type="entry name" value="Periplasmic binding protein-like II"/>
    <property type="match status" value="1"/>
</dbReference>
<keyword evidence="4" id="KW-0732">Signal</keyword>